<protein>
    <submittedName>
        <fullName evidence="2">Uncharacterized protein</fullName>
    </submittedName>
</protein>
<feature type="signal peptide" evidence="1">
    <location>
        <begin position="1"/>
        <end position="20"/>
    </location>
</feature>
<reference evidence="2" key="1">
    <citation type="thesis" date="2020" institute="ProQuest LLC" country="789 East Eisenhower Parkway, Ann Arbor, MI, USA">
        <title>Comparative Genomics and Chromosome Evolution.</title>
        <authorList>
            <person name="Mudd A.B."/>
        </authorList>
    </citation>
    <scope>NUCLEOTIDE SEQUENCE</scope>
    <source>
        <strain evidence="2">Female2</strain>
        <tissue evidence="2">Blood</tissue>
    </source>
</reference>
<dbReference type="Pfam" id="PF15138">
    <property type="entry name" value="Syncollin"/>
    <property type="match status" value="1"/>
</dbReference>
<sequence length="86" mass="9699">MKLLSLCVLSVLLYYDQCRGGEFLDVKSGDDVPYIPLKWNDHISSLVLGPRCELFVWNKKEKGYTCKFSTGAQPCLQEVKKGLLGD</sequence>
<evidence type="ECO:0000256" key="1">
    <source>
        <dbReference type="SAM" id="SignalP"/>
    </source>
</evidence>
<dbReference type="GO" id="GO:0030667">
    <property type="term" value="C:secretory granule membrane"/>
    <property type="evidence" value="ECO:0007669"/>
    <property type="project" value="InterPro"/>
</dbReference>
<dbReference type="PANTHER" id="PTHR17503:SF0">
    <property type="entry name" value="SYNCOLLIN"/>
    <property type="match status" value="1"/>
</dbReference>
<accession>A0A8T2J3R5</accession>
<dbReference type="Gene3D" id="2.60.20.10">
    <property type="entry name" value="Crystallins"/>
    <property type="match status" value="1"/>
</dbReference>
<comment type="caution">
    <text evidence="2">The sequence shown here is derived from an EMBL/GenBank/DDBJ whole genome shotgun (WGS) entry which is preliminary data.</text>
</comment>
<keyword evidence="1" id="KW-0732">Signal</keyword>
<name>A0A8T2J3R5_9PIPI</name>
<evidence type="ECO:0000313" key="2">
    <source>
        <dbReference type="EMBL" id="KAG8439849.1"/>
    </source>
</evidence>
<dbReference type="GO" id="GO:0006887">
    <property type="term" value="P:exocytosis"/>
    <property type="evidence" value="ECO:0007669"/>
    <property type="project" value="InterPro"/>
</dbReference>
<dbReference type="InterPro" id="IPR028137">
    <property type="entry name" value="Syncollin"/>
</dbReference>
<dbReference type="Proteomes" id="UP000812440">
    <property type="component" value="Chromosome 3"/>
</dbReference>
<dbReference type="PANTHER" id="PTHR17503">
    <property type="entry name" value="SYNCOLLIN"/>
    <property type="match status" value="1"/>
</dbReference>
<keyword evidence="3" id="KW-1185">Reference proteome</keyword>
<feature type="chain" id="PRO_5035896735" evidence="1">
    <location>
        <begin position="21"/>
        <end position="86"/>
    </location>
</feature>
<evidence type="ECO:0000313" key="3">
    <source>
        <dbReference type="Proteomes" id="UP000812440"/>
    </source>
</evidence>
<organism evidence="2 3">
    <name type="scientific">Hymenochirus boettgeri</name>
    <name type="common">Congo dwarf clawed frog</name>
    <dbReference type="NCBI Taxonomy" id="247094"/>
    <lineage>
        <taxon>Eukaryota</taxon>
        <taxon>Metazoa</taxon>
        <taxon>Chordata</taxon>
        <taxon>Craniata</taxon>
        <taxon>Vertebrata</taxon>
        <taxon>Euteleostomi</taxon>
        <taxon>Amphibia</taxon>
        <taxon>Batrachia</taxon>
        <taxon>Anura</taxon>
        <taxon>Pipoidea</taxon>
        <taxon>Pipidae</taxon>
        <taxon>Pipinae</taxon>
        <taxon>Hymenochirus</taxon>
    </lineage>
</organism>
<proteinExistence type="predicted"/>
<dbReference type="EMBL" id="JAACNH010000006">
    <property type="protein sequence ID" value="KAG8439849.1"/>
    <property type="molecule type" value="Genomic_DNA"/>
</dbReference>
<dbReference type="AlphaFoldDB" id="A0A8T2J3R5"/>
<dbReference type="OrthoDB" id="9947298at2759"/>
<gene>
    <name evidence="2" type="ORF">GDO86_005861</name>
</gene>